<gene>
    <name evidence="2" type="ORF">QP460_004535</name>
</gene>
<reference evidence="2" key="1">
    <citation type="submission" date="2023-05" db="EMBL/GenBank/DDBJ databases">
        <authorList>
            <person name="Du J."/>
        </authorList>
    </citation>
    <scope>NUCLEOTIDE SEQUENCE</scope>
    <source>
        <strain evidence="2">UMB1064</strain>
    </source>
</reference>
<dbReference type="EMBL" id="JASOOY020000013">
    <property type="protein sequence ID" value="MEO3716853.1"/>
    <property type="molecule type" value="Genomic_DNA"/>
</dbReference>
<feature type="compositionally biased region" description="Basic and acidic residues" evidence="1">
    <location>
        <begin position="11"/>
        <end position="23"/>
    </location>
</feature>
<organism evidence="2 3">
    <name type="scientific">Corynebacterium amycolatum</name>
    <dbReference type="NCBI Taxonomy" id="43765"/>
    <lineage>
        <taxon>Bacteria</taxon>
        <taxon>Bacillati</taxon>
        <taxon>Actinomycetota</taxon>
        <taxon>Actinomycetes</taxon>
        <taxon>Mycobacteriales</taxon>
        <taxon>Corynebacteriaceae</taxon>
        <taxon>Corynebacterium</taxon>
    </lineage>
</organism>
<dbReference type="Pfam" id="PF11662">
    <property type="entry name" value="DUF3263"/>
    <property type="match status" value="1"/>
</dbReference>
<dbReference type="RefSeq" id="WP_016421513.1">
    <property type="nucleotide sequence ID" value="NZ_CP175784.1"/>
</dbReference>
<proteinExistence type="predicted"/>
<accession>A0AAW9SUL5</accession>
<evidence type="ECO:0000313" key="2">
    <source>
        <dbReference type="EMBL" id="MEO3716853.1"/>
    </source>
</evidence>
<name>A0AAW9SUL5_CORAY</name>
<comment type="caution">
    <text evidence="2">The sequence shown here is derived from an EMBL/GenBank/DDBJ whole genome shotgun (WGS) entry which is preliminary data.</text>
</comment>
<sequence length="115" mass="12836">MVSKKPIGGSHEPETELRPDSSEHPGLAGDTGGIEPILAQKMLDFEKEWLKVARRGPRMAGARQEAIRRRFAEDFGNNTIRYHQVLSRLLDSPAAEAAEPVLVHRLRAVRDNQDA</sequence>
<feature type="region of interest" description="Disordered" evidence="1">
    <location>
        <begin position="1"/>
        <end position="33"/>
    </location>
</feature>
<dbReference type="InterPro" id="IPR021678">
    <property type="entry name" value="DUF3263"/>
</dbReference>
<evidence type="ECO:0000313" key="3">
    <source>
        <dbReference type="Proteomes" id="UP001223646"/>
    </source>
</evidence>
<reference evidence="2" key="2">
    <citation type="submission" date="2024-05" db="EMBL/GenBank/DDBJ databases">
        <authorList>
            <person name="Wolfe A."/>
        </authorList>
    </citation>
    <scope>NUCLEOTIDE SEQUENCE</scope>
    <source>
        <strain evidence="2">UMB1064</strain>
    </source>
</reference>
<protein>
    <submittedName>
        <fullName evidence="2">DUF3263 domain-containing protein</fullName>
    </submittedName>
</protein>
<dbReference type="AlphaFoldDB" id="A0AAW9SUL5"/>
<evidence type="ECO:0000256" key="1">
    <source>
        <dbReference type="SAM" id="MobiDB-lite"/>
    </source>
</evidence>
<dbReference type="Proteomes" id="UP001223646">
    <property type="component" value="Unassembled WGS sequence"/>
</dbReference>